<evidence type="ECO:0000313" key="1">
    <source>
        <dbReference type="EMBL" id="OSL14364.1"/>
    </source>
</evidence>
<proteinExistence type="predicted"/>
<name>A0A1X3JK92_ECOLX</name>
<gene>
    <name evidence="1" type="ORF">ECVG_04519</name>
</gene>
<protein>
    <submittedName>
        <fullName evidence="1">Uncharacterized protein</fullName>
    </submittedName>
</protein>
<dbReference type="AlphaFoldDB" id="A0A1X3JK92"/>
<sequence length="34" mass="3929">MSYKAEISFGWQLKIKRDEAKTARLTLILFLVTG</sequence>
<organism evidence="1 2">
    <name type="scientific">Escherichia coli H386</name>
    <dbReference type="NCBI Taxonomy" id="656397"/>
    <lineage>
        <taxon>Bacteria</taxon>
        <taxon>Pseudomonadati</taxon>
        <taxon>Pseudomonadota</taxon>
        <taxon>Gammaproteobacteria</taxon>
        <taxon>Enterobacterales</taxon>
        <taxon>Enterobacteriaceae</taxon>
        <taxon>Escherichia</taxon>
    </lineage>
</organism>
<dbReference type="Proteomes" id="UP000193045">
    <property type="component" value="Unassembled WGS sequence"/>
</dbReference>
<evidence type="ECO:0000313" key="2">
    <source>
        <dbReference type="Proteomes" id="UP000193045"/>
    </source>
</evidence>
<reference evidence="1 2" key="1">
    <citation type="submission" date="2010-04" db="EMBL/GenBank/DDBJ databases">
        <title>The Genome Sequence of Escherichia coli H386.</title>
        <authorList>
            <consortium name="The Broad Institute Genome Sequencing Platform"/>
            <consortium name="The Broad Institute Genome Sequencing Center for Infectious Disease"/>
            <person name="Feldgarden M."/>
            <person name="Gordon D.M."/>
            <person name="Johnson J.R."/>
            <person name="Johnston B.D."/>
            <person name="Young S."/>
            <person name="Zeng Q."/>
            <person name="Koehrsen M."/>
            <person name="Alvarado L."/>
            <person name="Berlin A.M."/>
            <person name="Borenstein D."/>
            <person name="Chapman S.B."/>
            <person name="Chen Z."/>
            <person name="Engels R."/>
            <person name="Freedman E."/>
            <person name="Gellesch M."/>
            <person name="Goldberg J."/>
            <person name="Griggs A."/>
            <person name="Gujja S."/>
            <person name="Heilman E.R."/>
            <person name="Heiman D.I."/>
            <person name="Hepburn T.A."/>
            <person name="Howarth C."/>
            <person name="Jen D."/>
            <person name="Larson L."/>
            <person name="Mehta T."/>
            <person name="Park D."/>
            <person name="Pearson M."/>
            <person name="Richards J."/>
            <person name="Roberts A."/>
            <person name="Saif S."/>
            <person name="Shea T.D."/>
            <person name="Shenoy N."/>
            <person name="Sisk P."/>
            <person name="Stolte C."/>
            <person name="Sykes S.N."/>
            <person name="Walk T."/>
            <person name="White J."/>
            <person name="Yandava C."/>
            <person name="Haas B."/>
            <person name="Henn M.R."/>
            <person name="Nusbaum C."/>
            <person name="Birren B."/>
        </authorList>
    </citation>
    <scope>NUCLEOTIDE SEQUENCE [LARGE SCALE GENOMIC DNA]</scope>
    <source>
        <strain evidence="1 2">H386</strain>
    </source>
</reference>
<accession>A0A1X3JK92</accession>
<dbReference type="EMBL" id="ADJB01000030">
    <property type="protein sequence ID" value="OSL14364.1"/>
    <property type="molecule type" value="Genomic_DNA"/>
</dbReference>
<comment type="caution">
    <text evidence="1">The sequence shown here is derived from an EMBL/GenBank/DDBJ whole genome shotgun (WGS) entry which is preliminary data.</text>
</comment>